<evidence type="ECO:0000256" key="6">
    <source>
        <dbReference type="ARBA" id="ARBA00023136"/>
    </source>
</evidence>
<feature type="transmembrane region" description="Helical" evidence="8">
    <location>
        <begin position="577"/>
        <end position="596"/>
    </location>
</feature>
<keyword evidence="5 8" id="KW-1133">Transmembrane helix</keyword>
<accession>A0A9P5LCJ4</accession>
<feature type="compositionally biased region" description="Basic and acidic residues" evidence="7">
    <location>
        <begin position="865"/>
        <end position="883"/>
    </location>
</feature>
<comment type="subcellular location">
    <subcellularLocation>
        <location evidence="1">Membrane</location>
        <topology evidence="1">Multi-pass membrane protein</topology>
    </subcellularLocation>
</comment>
<evidence type="ECO:0000313" key="11">
    <source>
        <dbReference type="EMBL" id="KAF7543678.1"/>
    </source>
</evidence>
<dbReference type="InterPro" id="IPR010308">
    <property type="entry name" value="TRP_C"/>
</dbReference>
<evidence type="ECO:0000256" key="4">
    <source>
        <dbReference type="ARBA" id="ARBA00022729"/>
    </source>
</evidence>
<dbReference type="Pfam" id="PF06011">
    <property type="entry name" value="TRP"/>
    <property type="match status" value="1"/>
</dbReference>
<feature type="compositionally biased region" description="Basic and acidic residues" evidence="7">
    <location>
        <begin position="944"/>
        <end position="973"/>
    </location>
</feature>
<evidence type="ECO:0000256" key="1">
    <source>
        <dbReference type="ARBA" id="ARBA00004141"/>
    </source>
</evidence>
<evidence type="ECO:0000256" key="3">
    <source>
        <dbReference type="ARBA" id="ARBA00022692"/>
    </source>
</evidence>
<feature type="compositionally biased region" description="Low complexity" evidence="7">
    <location>
        <begin position="899"/>
        <end position="910"/>
    </location>
</feature>
<keyword evidence="4 9" id="KW-0732">Signal</keyword>
<comment type="caution">
    <text evidence="11">The sequence shown here is derived from an EMBL/GenBank/DDBJ whole genome shotgun (WGS) entry which is preliminary data.</text>
</comment>
<dbReference type="GO" id="GO:0016020">
    <property type="term" value="C:membrane"/>
    <property type="evidence" value="ECO:0007669"/>
    <property type="project" value="UniProtKB-SubCell"/>
</dbReference>
<dbReference type="Pfam" id="PF14558">
    <property type="entry name" value="TRP_N"/>
    <property type="match status" value="1"/>
</dbReference>
<proteinExistence type="inferred from homology"/>
<dbReference type="OrthoDB" id="5377623at2759"/>
<evidence type="ECO:0000259" key="10">
    <source>
        <dbReference type="SMART" id="SM01320"/>
    </source>
</evidence>
<dbReference type="GO" id="GO:0055085">
    <property type="term" value="P:transmembrane transport"/>
    <property type="evidence" value="ECO:0007669"/>
    <property type="project" value="TreeGrafter"/>
</dbReference>
<feature type="region of interest" description="Disordered" evidence="7">
    <location>
        <begin position="864"/>
        <end position="973"/>
    </location>
</feature>
<name>A0A9P5LCJ4_9HYPO</name>
<feature type="transmembrane region" description="Helical" evidence="8">
    <location>
        <begin position="665"/>
        <end position="690"/>
    </location>
</feature>
<dbReference type="SMART" id="SM01320">
    <property type="entry name" value="TRP_N"/>
    <property type="match status" value="1"/>
</dbReference>
<feature type="transmembrane region" description="Helical" evidence="8">
    <location>
        <begin position="634"/>
        <end position="653"/>
    </location>
</feature>
<feature type="transmembrane region" description="Helical" evidence="8">
    <location>
        <begin position="602"/>
        <end position="622"/>
    </location>
</feature>
<feature type="transmembrane region" description="Helical" evidence="8">
    <location>
        <begin position="428"/>
        <end position="453"/>
    </location>
</feature>
<keyword evidence="3 8" id="KW-0812">Transmembrane</keyword>
<dbReference type="InterPro" id="IPR032800">
    <property type="entry name" value="TRP_N"/>
</dbReference>
<evidence type="ECO:0000256" key="8">
    <source>
        <dbReference type="SAM" id="Phobius"/>
    </source>
</evidence>
<dbReference type="InterPro" id="IPR040241">
    <property type="entry name" value="TRP_Flc/Pkd2-like"/>
</dbReference>
<evidence type="ECO:0000256" key="5">
    <source>
        <dbReference type="ARBA" id="ARBA00022989"/>
    </source>
</evidence>
<organism evidence="11 12">
    <name type="scientific">Cylindrodendrum hubeiense</name>
    <dbReference type="NCBI Taxonomy" id="595255"/>
    <lineage>
        <taxon>Eukaryota</taxon>
        <taxon>Fungi</taxon>
        <taxon>Dikarya</taxon>
        <taxon>Ascomycota</taxon>
        <taxon>Pezizomycotina</taxon>
        <taxon>Sordariomycetes</taxon>
        <taxon>Hypocreomycetidae</taxon>
        <taxon>Hypocreales</taxon>
        <taxon>Nectriaceae</taxon>
        <taxon>Cylindrodendrum</taxon>
    </lineage>
</organism>
<reference evidence="11" key="1">
    <citation type="submission" date="2020-03" db="EMBL/GenBank/DDBJ databases">
        <title>Draft Genome Sequence of Cylindrodendrum hubeiense.</title>
        <authorList>
            <person name="Buettner E."/>
            <person name="Kellner H."/>
        </authorList>
    </citation>
    <scope>NUCLEOTIDE SEQUENCE</scope>
    <source>
        <strain evidence="11">IHI 201604</strain>
    </source>
</reference>
<dbReference type="PANTHER" id="PTHR31145:SF7">
    <property type="entry name" value="TRP-LIKE ION CHANNEL"/>
    <property type="match status" value="1"/>
</dbReference>
<evidence type="ECO:0000256" key="7">
    <source>
        <dbReference type="SAM" id="MobiDB-lite"/>
    </source>
</evidence>
<feature type="chain" id="PRO_5040225277" description="ML-like domain-containing protein" evidence="9">
    <location>
        <begin position="27"/>
        <end position="973"/>
    </location>
</feature>
<feature type="signal peptide" evidence="9">
    <location>
        <begin position="1"/>
        <end position="26"/>
    </location>
</feature>
<dbReference type="PANTHER" id="PTHR31145">
    <property type="entry name" value="INTEGRAL MEMBRANE PROTEIN (AFU_ORTHOLOGUE AFUA_7G01610)"/>
    <property type="match status" value="1"/>
</dbReference>
<dbReference type="Proteomes" id="UP000722485">
    <property type="component" value="Unassembled WGS sequence"/>
</dbReference>
<feature type="transmembrane region" description="Helical" evidence="8">
    <location>
        <begin position="381"/>
        <end position="407"/>
    </location>
</feature>
<feature type="compositionally biased region" description="Basic and acidic residues" evidence="7">
    <location>
        <begin position="921"/>
        <end position="937"/>
    </location>
</feature>
<keyword evidence="6 8" id="KW-0472">Membrane</keyword>
<keyword evidence="12" id="KW-1185">Reference proteome</keyword>
<evidence type="ECO:0000256" key="9">
    <source>
        <dbReference type="SAM" id="SignalP"/>
    </source>
</evidence>
<dbReference type="AlphaFoldDB" id="A0A9P5LCJ4"/>
<dbReference type="GO" id="GO:0009272">
    <property type="term" value="P:fungal-type cell wall biogenesis"/>
    <property type="evidence" value="ECO:0007669"/>
    <property type="project" value="TreeGrafter"/>
</dbReference>
<feature type="transmembrane region" description="Helical" evidence="8">
    <location>
        <begin position="232"/>
        <end position="253"/>
    </location>
</feature>
<evidence type="ECO:0000256" key="2">
    <source>
        <dbReference type="ARBA" id="ARBA00010642"/>
    </source>
</evidence>
<feature type="transmembrane region" description="Helical" evidence="8">
    <location>
        <begin position="196"/>
        <end position="220"/>
    </location>
</feature>
<dbReference type="EMBL" id="JAANBB010000350">
    <property type="protein sequence ID" value="KAF7543678.1"/>
    <property type="molecule type" value="Genomic_DNA"/>
</dbReference>
<gene>
    <name evidence="11" type="ORF">G7Z17_g10545</name>
</gene>
<comment type="similarity">
    <text evidence="2">Belongs to the transient receptor potential (TRP) ion channel family.</text>
</comment>
<sequence>MFSTKRPFGALRLLVSAIALLPAVLARDKVYINGTGIDGVARELDVSRYPDLYTGDFADCMNGESLFNVTKFDTAYYRDNLTVLFHLSGSTNIRQESLMMHIEVDVYGENRFNSTYNPCDGNITSMCPVNVDVPIEAFAVIPISATDSDGFPSIALGIPDLEGFARLRIFSNSTQTEIGCFQAILTNGRSFSQPEAIGSILGGFVCFAILASFATAIYGLQIPHIRMHYAHSFSLLVIFETFQSIFFLGALSVDWPSLLPAWWSNFAWTAGMIATDSILDALAPFTGISGNASQVGGAGSVPINNGGGLTQQIYGRSIKLRSTLGLDKSLHTFARRAEYNASDPYDYDWAGGPRDPGMPLPGDFNGFAGTLSRVNVPLKDAFTIGLIWLLVALGAVILFVTTVKFVLDALAKLKLMKTDGFDYFRSHWLGYMASGLLRTLFIAFFAMTTLATYQFALRAAAGPSAVAAIVLLIFLGLAGIAAYACFVRLRDGKYEVARDTIRLEQGKLFKSMPFVAATRESAVGEEEQAVKPRLYGSIPFFRVRFVDNDPTRSSPNEDVGYLKRFGWLSGRYSRTRWWFFAAYLGYQFGRGCFIGGGSQNPLAQVFGLFVFEVFSLVAIIKLKPFEGARNTSVAVWLLSISKIITTGLSIAFLPSFNIGRSAATIIGIIILIVQGFLTLAVLILVVLGLISTWMSLSRNREEFPMGLDGLRIQYYEHIEARAGILPLEPKKDEKPLQTHGSFKVKEVRRHPTIDDIEAFPSLEGSEEVAAAFPKLPINPRSRANSASSRYSVSSLPRTGRVHRASWSSKDVAEWDADMNRGDTSRVSRVRSSSLRVQSMNMQGIRPMTPTRESAEFPRMNMNPLRLEEKGTIAEDKIREAHETPRRRRTVSFVDQRQPTSSGSNTSDSSTKVGEPVSEQTDDSKSKVEETAQGRDSPKLNPGETIHEKDEENEAKVDTTSQEKPEESKTKPEQ</sequence>
<evidence type="ECO:0000313" key="12">
    <source>
        <dbReference type="Proteomes" id="UP000722485"/>
    </source>
</evidence>
<protein>
    <recommendedName>
        <fullName evidence="10">ML-like domain-containing protein</fullName>
    </recommendedName>
</protein>
<feature type="transmembrane region" description="Helical" evidence="8">
    <location>
        <begin position="465"/>
        <end position="486"/>
    </location>
</feature>
<feature type="domain" description="ML-like" evidence="10">
    <location>
        <begin position="50"/>
        <end position="192"/>
    </location>
</feature>